<dbReference type="Gene3D" id="3.30.360.10">
    <property type="entry name" value="Dihydrodipicolinate Reductase, domain 2"/>
    <property type="match status" value="1"/>
</dbReference>
<dbReference type="EMBL" id="CP145316">
    <property type="protein sequence ID" value="XAM18313.1"/>
    <property type="molecule type" value="Genomic_DNA"/>
</dbReference>
<evidence type="ECO:0000259" key="1">
    <source>
        <dbReference type="Pfam" id="PF01408"/>
    </source>
</evidence>
<organism evidence="2 3">
    <name type="scientific">Helicobacter mastomyrinus</name>
    <dbReference type="NCBI Taxonomy" id="287948"/>
    <lineage>
        <taxon>Bacteria</taxon>
        <taxon>Pseudomonadati</taxon>
        <taxon>Campylobacterota</taxon>
        <taxon>Epsilonproteobacteria</taxon>
        <taxon>Campylobacterales</taxon>
        <taxon>Helicobacteraceae</taxon>
        <taxon>Helicobacter</taxon>
    </lineage>
</organism>
<dbReference type="InterPro" id="IPR051450">
    <property type="entry name" value="Gfo/Idh/MocA_Oxidoreductases"/>
</dbReference>
<dbReference type="Gene3D" id="3.40.50.720">
    <property type="entry name" value="NAD(P)-binding Rossmann-like Domain"/>
    <property type="match status" value="1"/>
</dbReference>
<feature type="domain" description="Gfo/Idh/MocA-like oxidoreductase N-terminal" evidence="1">
    <location>
        <begin position="42"/>
        <end position="103"/>
    </location>
</feature>
<dbReference type="Proteomes" id="UP001434737">
    <property type="component" value="Chromosome"/>
</dbReference>
<dbReference type="SUPFAM" id="SSF51735">
    <property type="entry name" value="NAD(P)-binding Rossmann-fold domains"/>
    <property type="match status" value="1"/>
</dbReference>
<reference evidence="2 3" key="1">
    <citation type="submission" date="2024-02" db="EMBL/GenBank/DDBJ databases">
        <title>Genome and pathogenicity analysis of Helicobacter mastomyrinus isolated from mice.</title>
        <authorList>
            <person name="Zhu L."/>
        </authorList>
    </citation>
    <scope>NUCLEOTIDE SEQUENCE [LARGE SCALE GENOMIC DNA]</scope>
    <source>
        <strain evidence="2 3">Hm-17</strain>
    </source>
</reference>
<accession>A0ABZ3F577</accession>
<dbReference type="InterPro" id="IPR000683">
    <property type="entry name" value="Gfo/Idh/MocA-like_OxRdtase_N"/>
</dbReference>
<keyword evidence="3" id="KW-1185">Reference proteome</keyword>
<name>A0ABZ3F577_9HELI</name>
<evidence type="ECO:0000313" key="3">
    <source>
        <dbReference type="Proteomes" id="UP001434737"/>
    </source>
</evidence>
<dbReference type="Pfam" id="PF01408">
    <property type="entry name" value="GFO_IDH_MocA"/>
    <property type="match status" value="1"/>
</dbReference>
<dbReference type="RefSeq" id="WP_343353727.1">
    <property type="nucleotide sequence ID" value="NZ_CP145316.1"/>
</dbReference>
<proteinExistence type="predicted"/>
<gene>
    <name evidence="2" type="ORF">V3I05_01070</name>
</gene>
<dbReference type="PANTHER" id="PTHR43377">
    <property type="entry name" value="BILIVERDIN REDUCTASE A"/>
    <property type="match status" value="1"/>
</dbReference>
<evidence type="ECO:0000313" key="2">
    <source>
        <dbReference type="EMBL" id="XAM18313.1"/>
    </source>
</evidence>
<protein>
    <submittedName>
        <fullName evidence="2">Gfo/Idh/MocA family oxidoreductase</fullName>
    </submittedName>
</protein>
<dbReference type="PANTHER" id="PTHR43377:SF1">
    <property type="entry name" value="BILIVERDIN REDUCTASE A"/>
    <property type="match status" value="1"/>
</dbReference>
<dbReference type="InterPro" id="IPR036291">
    <property type="entry name" value="NAD(P)-bd_dom_sf"/>
</dbReference>
<sequence>MRKKAVLIGKGYWGSILQNYIYKDYQLIAIFGKDYRENDLIQALQEADVAFIATPLKAHFSLCKIALECDCDVFVEKPTTPTLSVFESLLSIAQHTKHIIFTDYIYTFSRSIRYALDFLASNRGNLQSIHATLTQYGAFYEDESVIEVLGVHYLSILAQMCQKGILEYLLPTRSIFCDKDKQSVCIDIESSHKGSPIHIRLDCSLLHNTKARIIQFHTDECQLQVDMLSPVPFSVSPLLTNVNLPVFDEKNNLSLSLQYFHQALNDRAFYTSHLQLCKQVLELMDRSNLIATFQGS</sequence>